<keyword evidence="3" id="KW-1185">Reference proteome</keyword>
<gene>
    <name evidence="2" type="ORF">Q9L58_010028</name>
</gene>
<keyword evidence="1" id="KW-0732">Signal</keyword>
<evidence type="ECO:0000256" key="1">
    <source>
        <dbReference type="SAM" id="SignalP"/>
    </source>
</evidence>
<feature type="signal peptide" evidence="1">
    <location>
        <begin position="1"/>
        <end position="19"/>
    </location>
</feature>
<reference evidence="2 3" key="1">
    <citation type="submission" date="2024-02" db="EMBL/GenBank/DDBJ databases">
        <title>Discinaceae phylogenomics.</title>
        <authorList>
            <person name="Dirks A.C."/>
            <person name="James T.Y."/>
        </authorList>
    </citation>
    <scope>NUCLEOTIDE SEQUENCE [LARGE SCALE GENOMIC DNA]</scope>
    <source>
        <strain evidence="2 3">ACD0624</strain>
    </source>
</reference>
<dbReference type="Proteomes" id="UP001447188">
    <property type="component" value="Unassembled WGS sequence"/>
</dbReference>
<sequence length="86" mass="9373">MRFSIIAFTASLLIGSAMAGYNCKCQDGNGQYNPSTRICCYRDPSYDHEYHDDQVHQCSSHGGALDNGAFVNCCIAEGHGGAFCWN</sequence>
<feature type="chain" id="PRO_5045398653" evidence="1">
    <location>
        <begin position="20"/>
        <end position="86"/>
    </location>
</feature>
<protein>
    <submittedName>
        <fullName evidence="2">Uncharacterized protein</fullName>
    </submittedName>
</protein>
<evidence type="ECO:0000313" key="3">
    <source>
        <dbReference type="Proteomes" id="UP001447188"/>
    </source>
</evidence>
<name>A0ABR3G5D7_9PEZI</name>
<evidence type="ECO:0000313" key="2">
    <source>
        <dbReference type="EMBL" id="KAL0631114.1"/>
    </source>
</evidence>
<proteinExistence type="predicted"/>
<dbReference type="InterPro" id="IPR045992">
    <property type="entry name" value="DUF5948"/>
</dbReference>
<dbReference type="EMBL" id="JBBBZM010000298">
    <property type="protein sequence ID" value="KAL0631114.1"/>
    <property type="molecule type" value="Genomic_DNA"/>
</dbReference>
<comment type="caution">
    <text evidence="2">The sequence shown here is derived from an EMBL/GenBank/DDBJ whole genome shotgun (WGS) entry which is preliminary data.</text>
</comment>
<dbReference type="Pfam" id="PF19373">
    <property type="entry name" value="DUF5948"/>
    <property type="match status" value="1"/>
</dbReference>
<accession>A0ABR3G5D7</accession>
<organism evidence="2 3">
    <name type="scientific">Discina gigas</name>
    <dbReference type="NCBI Taxonomy" id="1032678"/>
    <lineage>
        <taxon>Eukaryota</taxon>
        <taxon>Fungi</taxon>
        <taxon>Dikarya</taxon>
        <taxon>Ascomycota</taxon>
        <taxon>Pezizomycotina</taxon>
        <taxon>Pezizomycetes</taxon>
        <taxon>Pezizales</taxon>
        <taxon>Discinaceae</taxon>
        <taxon>Discina</taxon>
    </lineage>
</organism>